<feature type="region of interest" description="Disordered" evidence="2">
    <location>
        <begin position="400"/>
        <end position="427"/>
    </location>
</feature>
<feature type="compositionally biased region" description="Basic and acidic residues" evidence="2">
    <location>
        <begin position="918"/>
        <end position="928"/>
    </location>
</feature>
<dbReference type="STRING" id="741276.A0A2S5B1Y8"/>
<dbReference type="Pfam" id="PF01843">
    <property type="entry name" value="DIL"/>
    <property type="match status" value="1"/>
</dbReference>
<dbReference type="CDD" id="cd15473">
    <property type="entry name" value="Myo5p-like_CBD_DIL_ANK"/>
    <property type="match status" value="1"/>
</dbReference>
<feature type="repeat" description="ANK" evidence="1">
    <location>
        <begin position="236"/>
        <end position="268"/>
    </location>
</feature>
<dbReference type="InterPro" id="IPR002710">
    <property type="entry name" value="Dilute_dom"/>
</dbReference>
<comment type="caution">
    <text evidence="4">The sequence shown here is derived from an EMBL/GenBank/DDBJ whole genome shotgun (WGS) entry which is preliminary data.</text>
</comment>
<dbReference type="SMART" id="SM01132">
    <property type="entry name" value="DIL"/>
    <property type="match status" value="1"/>
</dbReference>
<evidence type="ECO:0000313" key="5">
    <source>
        <dbReference type="Proteomes" id="UP000237144"/>
    </source>
</evidence>
<dbReference type="AlphaFoldDB" id="A0A2S5B1Y8"/>
<dbReference type="PROSITE" id="PS51126">
    <property type="entry name" value="DILUTE"/>
    <property type="match status" value="1"/>
</dbReference>
<dbReference type="PROSITE" id="PS50088">
    <property type="entry name" value="ANK_REPEAT"/>
    <property type="match status" value="2"/>
</dbReference>
<name>A0A2S5B1Y8_9BASI</name>
<feature type="compositionally biased region" description="Acidic residues" evidence="2">
    <location>
        <begin position="411"/>
        <end position="422"/>
    </location>
</feature>
<evidence type="ECO:0000313" key="4">
    <source>
        <dbReference type="EMBL" id="POY70798.1"/>
    </source>
</evidence>
<proteinExistence type="predicted"/>
<keyword evidence="1" id="KW-0040">ANK repeat</keyword>
<feature type="compositionally biased region" description="Polar residues" evidence="2">
    <location>
        <begin position="642"/>
        <end position="653"/>
    </location>
</feature>
<feature type="compositionally biased region" description="Low complexity" evidence="2">
    <location>
        <begin position="18"/>
        <end position="32"/>
    </location>
</feature>
<dbReference type="SMART" id="SM00248">
    <property type="entry name" value="ANK"/>
    <property type="match status" value="3"/>
</dbReference>
<evidence type="ECO:0000259" key="3">
    <source>
        <dbReference type="PROSITE" id="PS51126"/>
    </source>
</evidence>
<feature type="compositionally biased region" description="Polar residues" evidence="2">
    <location>
        <begin position="933"/>
        <end position="947"/>
    </location>
</feature>
<feature type="domain" description="Dilute" evidence="3">
    <location>
        <begin position="497"/>
        <end position="802"/>
    </location>
</feature>
<evidence type="ECO:0000256" key="2">
    <source>
        <dbReference type="SAM" id="MobiDB-lite"/>
    </source>
</evidence>
<dbReference type="Proteomes" id="UP000237144">
    <property type="component" value="Unassembled WGS sequence"/>
</dbReference>
<feature type="region of interest" description="Disordered" evidence="2">
    <location>
        <begin position="1"/>
        <end position="48"/>
    </location>
</feature>
<dbReference type="EMBL" id="PJQD01000097">
    <property type="protein sequence ID" value="POY70798.1"/>
    <property type="molecule type" value="Genomic_DNA"/>
</dbReference>
<dbReference type="PROSITE" id="PS50297">
    <property type="entry name" value="ANK_REP_REGION"/>
    <property type="match status" value="1"/>
</dbReference>
<dbReference type="InterPro" id="IPR002110">
    <property type="entry name" value="Ankyrin_rpt"/>
</dbReference>
<dbReference type="InterPro" id="IPR036770">
    <property type="entry name" value="Ankyrin_rpt-contain_sf"/>
</dbReference>
<protein>
    <recommendedName>
        <fullName evidence="3">Dilute domain-containing protein</fullName>
    </recommendedName>
</protein>
<dbReference type="GO" id="GO:0051020">
    <property type="term" value="F:GTPase binding"/>
    <property type="evidence" value="ECO:0007669"/>
    <property type="project" value="TreeGrafter"/>
</dbReference>
<feature type="compositionally biased region" description="Polar residues" evidence="2">
    <location>
        <begin position="1048"/>
        <end position="1064"/>
    </location>
</feature>
<feature type="region of interest" description="Disordered" evidence="2">
    <location>
        <begin position="311"/>
        <end position="341"/>
    </location>
</feature>
<dbReference type="PANTHER" id="PTHR16027">
    <property type="entry name" value="DILUTE DOMAIN-CONTAINING PROTEIN YPR089W"/>
    <property type="match status" value="1"/>
</dbReference>
<dbReference type="InterPro" id="IPR037986">
    <property type="entry name" value="Myo5p-like_CBD_DIL"/>
</dbReference>
<dbReference type="Pfam" id="PF12796">
    <property type="entry name" value="Ank_2"/>
    <property type="match status" value="1"/>
</dbReference>
<gene>
    <name evidence="4" type="ORF">BMF94_6210</name>
</gene>
<dbReference type="OrthoDB" id="426293at2759"/>
<organism evidence="4 5">
    <name type="scientific">Rhodotorula taiwanensis</name>
    <dbReference type="NCBI Taxonomy" id="741276"/>
    <lineage>
        <taxon>Eukaryota</taxon>
        <taxon>Fungi</taxon>
        <taxon>Dikarya</taxon>
        <taxon>Basidiomycota</taxon>
        <taxon>Pucciniomycotina</taxon>
        <taxon>Microbotryomycetes</taxon>
        <taxon>Sporidiobolales</taxon>
        <taxon>Sporidiobolaceae</taxon>
        <taxon>Rhodotorula</taxon>
    </lineage>
</organism>
<sequence>MAHALDLPSAPEPPPDPSTSTLISRSSTLRASPAQRAAPSGQLGSINGMYGGTGQDVLASTSRATGSSATMTSTDDGLIALTLLPNPPLPTDLAQYLTETSPLSPEQKRILFTAVYVRAASSGNADLLEWLLSLPNDPQLSTAENAANAKRFSLSRAKKRESQLSIASFAASEHDAAAGVSVDDDLPDWVARKWVDLDGQDGEGNPALVLAVAFGHSEAVRVLVESGAHISEADRAGWTALHWAAQNDDIPIAAYLLNHRASPLLVSRRGLTAKDLVRPGTEGLPMREVLSSAWEAAIERERALRRMNEAALDGAGKGKGKATQEEDPDPRSAVMSHSDSRVSLAALSEVDASTASWEDDRERERAEAKEREAMQRRLWQLALDCAEVLQLDLQLIGVRDPTARSGRDPPLLDDGESEDEDSVTQAQRPKFEWERCLADQMLVFSLSDLPLLLDVVISFMRPASIRKYRSTPANVVFLAARYAHYIGGSELFDELMFGVLERIENNIHRRPDDMAGCAFWLSNCLLILYYLRTEPNLAAATSDYQAHFADLINEIYVFIVRDAERRIDRVLDAAVLDHEPLPGFEDIAFEDEWASTRFVKKLTGRAKKGAGMRTSTSAMSLFSDTGSVSSADGLGGAGSPGRNRSTSTGNTPKDVTDILTATLYVMQLYELPPAIVIQAVSQLFYWLACEIFNRLFSQRKYLCRSRAMQIRLNVSTLEDWARTNRLSTKMVSGHFASVNQLLQWLQCLSSESSIDGLIGTVDTLRALNPTQLRRAVREYRYEVDESKINDDCVEYLAQVEKQWERQRLQQQQEPGQTGALADARGESDVRNPAADRVDAISGDPAALLNYVPPPAPEPSGELLNSRHMAKVAHSLRTPQLPFALPTGTHHLVDGGSSELAGALASVKLSGGVSSNGRSEPKTEARSVDDGSLATGSNSHEVASSTSVGGPAQEDPVDRIVPVLPDDFFAVLDVARRRAGRASGHSPSAALLAEGDMADAFKTPQLGSADPDAQEAPGRWWSGGSPARVSGMSPIAAGRNGSTRADRSASLSSGIGQDPDSSFESVGSVDDTPRPAFAFRF</sequence>
<reference evidence="4 5" key="1">
    <citation type="journal article" date="2018" name="Front. Microbiol.">
        <title>Prospects for Fungal Bioremediation of Acidic Radioactive Waste Sites: Characterization and Genome Sequence of Rhodotorula taiwanensis MD1149.</title>
        <authorList>
            <person name="Tkavc R."/>
            <person name="Matrosova V.Y."/>
            <person name="Grichenko O.E."/>
            <person name="Gostincar C."/>
            <person name="Volpe R.P."/>
            <person name="Klimenkova P."/>
            <person name="Gaidamakova E.K."/>
            <person name="Zhou C.E."/>
            <person name="Stewart B.J."/>
            <person name="Lyman M.G."/>
            <person name="Malfatti S.A."/>
            <person name="Rubinfeld B."/>
            <person name="Courtot M."/>
            <person name="Singh J."/>
            <person name="Dalgard C.L."/>
            <person name="Hamilton T."/>
            <person name="Frey K.G."/>
            <person name="Gunde-Cimerman N."/>
            <person name="Dugan L."/>
            <person name="Daly M.J."/>
        </authorList>
    </citation>
    <scope>NUCLEOTIDE SEQUENCE [LARGE SCALE GENOMIC DNA]</scope>
    <source>
        <strain evidence="4 5">MD1149</strain>
    </source>
</reference>
<accession>A0A2S5B1Y8</accession>
<feature type="region of interest" description="Disordered" evidence="2">
    <location>
        <begin position="1007"/>
        <end position="1080"/>
    </location>
</feature>
<dbReference type="PANTHER" id="PTHR16027:SF6">
    <property type="entry name" value="DILUTE DOMAIN-CONTAINING PROTEIN"/>
    <property type="match status" value="1"/>
</dbReference>
<feature type="repeat" description="ANK" evidence="1">
    <location>
        <begin position="203"/>
        <end position="235"/>
    </location>
</feature>
<dbReference type="InterPro" id="IPR052072">
    <property type="entry name" value="Vascular_dev_regulator"/>
</dbReference>
<evidence type="ECO:0000256" key="1">
    <source>
        <dbReference type="PROSITE-ProRule" id="PRU00023"/>
    </source>
</evidence>
<feature type="region of interest" description="Disordered" evidence="2">
    <location>
        <begin position="631"/>
        <end position="653"/>
    </location>
</feature>
<dbReference type="Gene3D" id="1.25.40.20">
    <property type="entry name" value="Ankyrin repeat-containing domain"/>
    <property type="match status" value="1"/>
</dbReference>
<feature type="region of interest" description="Disordered" evidence="2">
    <location>
        <begin position="910"/>
        <end position="956"/>
    </location>
</feature>
<keyword evidence="5" id="KW-1185">Reference proteome</keyword>
<dbReference type="SUPFAM" id="SSF48403">
    <property type="entry name" value="Ankyrin repeat"/>
    <property type="match status" value="1"/>
</dbReference>
<feature type="region of interest" description="Disordered" evidence="2">
    <location>
        <begin position="807"/>
        <end position="831"/>
    </location>
</feature>